<feature type="transmembrane region" description="Helical" evidence="1">
    <location>
        <begin position="171"/>
        <end position="190"/>
    </location>
</feature>
<keyword evidence="3" id="KW-1185">Reference proteome</keyword>
<evidence type="ECO:0000256" key="1">
    <source>
        <dbReference type="SAM" id="Phobius"/>
    </source>
</evidence>
<keyword evidence="1" id="KW-0472">Membrane</keyword>
<gene>
    <name evidence="2" type="ORF">SAMN05444920_106440</name>
</gene>
<feature type="transmembrane region" description="Helical" evidence="1">
    <location>
        <begin position="107"/>
        <end position="130"/>
    </location>
</feature>
<keyword evidence="1" id="KW-0812">Transmembrane</keyword>
<dbReference type="OrthoDB" id="4350047at2"/>
<evidence type="ECO:0000313" key="2">
    <source>
        <dbReference type="EMBL" id="SEG89379.1"/>
    </source>
</evidence>
<accession>A0A1H6DW08</accession>
<keyword evidence="1" id="KW-1133">Transmembrane helix</keyword>
<proteinExistence type="predicted"/>
<name>A0A1H6DW08_9ACTN</name>
<dbReference type="EMBL" id="FNVT01000006">
    <property type="protein sequence ID" value="SEG89379.1"/>
    <property type="molecule type" value="Genomic_DNA"/>
</dbReference>
<dbReference type="RefSeq" id="WP_103958332.1">
    <property type="nucleotide sequence ID" value="NZ_FNVT01000006.1"/>
</dbReference>
<protein>
    <submittedName>
        <fullName evidence="2">Uncharacterized protein</fullName>
    </submittedName>
</protein>
<reference evidence="2 3" key="1">
    <citation type="submission" date="2016-10" db="EMBL/GenBank/DDBJ databases">
        <authorList>
            <person name="de Groot N.N."/>
        </authorList>
    </citation>
    <scope>NUCLEOTIDE SEQUENCE [LARGE SCALE GENOMIC DNA]</scope>
    <source>
        <strain evidence="2 3">CGMCC 4.7037</strain>
    </source>
</reference>
<evidence type="ECO:0000313" key="3">
    <source>
        <dbReference type="Proteomes" id="UP000236732"/>
    </source>
</evidence>
<organism evidence="2 3">
    <name type="scientific">Nonomuraea solani</name>
    <dbReference type="NCBI Taxonomy" id="1144553"/>
    <lineage>
        <taxon>Bacteria</taxon>
        <taxon>Bacillati</taxon>
        <taxon>Actinomycetota</taxon>
        <taxon>Actinomycetes</taxon>
        <taxon>Streptosporangiales</taxon>
        <taxon>Streptosporangiaceae</taxon>
        <taxon>Nonomuraea</taxon>
    </lineage>
</organism>
<feature type="transmembrane region" description="Helical" evidence="1">
    <location>
        <begin position="136"/>
        <end position="159"/>
    </location>
</feature>
<feature type="transmembrane region" description="Helical" evidence="1">
    <location>
        <begin position="21"/>
        <end position="41"/>
    </location>
</feature>
<dbReference type="AlphaFoldDB" id="A0A1H6DW08"/>
<dbReference type="Proteomes" id="UP000236732">
    <property type="component" value="Unassembled WGS sequence"/>
</dbReference>
<sequence>MSTPAGDGGEAGQGLARAWGVLAQIVTPATLIAAIMMYFGAVYTNNMYGQLGVDQSMLGLSVQDYVLRSVPVAVEPLISILLVSLVAFLGHVCLIRCMPSHNTVTTWITAGLIMFGVVATAAGTMTLVGWAKLPAVYLPLCLLLGVTALAYSAYLYVKVIPQRTLSPTYQLMWRTVFVTLFLALLFWLIADYAQLRGQEAGTEHWGRSGGLASTVIYAPRRLYLKGPGIIETPLPDPNAMYRYQYSGLRLLIHSNRRYFLLPACWATSPEARAIALPADDSLRLEFSLLNQAPAC</sequence>
<feature type="transmembrane region" description="Helical" evidence="1">
    <location>
        <begin position="77"/>
        <end position="95"/>
    </location>
</feature>